<keyword evidence="2" id="KW-1185">Reference proteome</keyword>
<proteinExistence type="predicted"/>
<gene>
    <name evidence="1" type="ORF">HPB47_007784</name>
</gene>
<evidence type="ECO:0000313" key="2">
    <source>
        <dbReference type="Proteomes" id="UP000805193"/>
    </source>
</evidence>
<evidence type="ECO:0000313" key="1">
    <source>
        <dbReference type="EMBL" id="KAG0415049.1"/>
    </source>
</evidence>
<organism evidence="1 2">
    <name type="scientific">Ixodes persulcatus</name>
    <name type="common">Taiga tick</name>
    <dbReference type="NCBI Taxonomy" id="34615"/>
    <lineage>
        <taxon>Eukaryota</taxon>
        <taxon>Metazoa</taxon>
        <taxon>Ecdysozoa</taxon>
        <taxon>Arthropoda</taxon>
        <taxon>Chelicerata</taxon>
        <taxon>Arachnida</taxon>
        <taxon>Acari</taxon>
        <taxon>Parasitiformes</taxon>
        <taxon>Ixodida</taxon>
        <taxon>Ixodoidea</taxon>
        <taxon>Ixodidae</taxon>
        <taxon>Ixodinae</taxon>
        <taxon>Ixodes</taxon>
    </lineage>
</organism>
<comment type="caution">
    <text evidence="1">The sequence shown here is derived from an EMBL/GenBank/DDBJ whole genome shotgun (WGS) entry which is preliminary data.</text>
</comment>
<protein>
    <submittedName>
        <fullName evidence="1">Uncharacterized protein</fullName>
    </submittedName>
</protein>
<name>A0AC60P6S3_IXOPE</name>
<feature type="non-terminal residue" evidence="1">
    <location>
        <position position="1"/>
    </location>
</feature>
<accession>A0AC60P6S3</accession>
<dbReference type="EMBL" id="JABSTQ010011118">
    <property type="protein sequence ID" value="KAG0415049.1"/>
    <property type="molecule type" value="Genomic_DNA"/>
</dbReference>
<dbReference type="Proteomes" id="UP000805193">
    <property type="component" value="Unassembled WGS sequence"/>
</dbReference>
<sequence>VCVLHFKAEYLRTTRTCTDASGKIIEFPMGLTRLISDAVPTIMPNCPTYLSDVTERR</sequence>
<reference evidence="1 2" key="1">
    <citation type="journal article" date="2020" name="Cell">
        <title>Large-Scale Comparative Analyses of Tick Genomes Elucidate Their Genetic Diversity and Vector Capacities.</title>
        <authorList>
            <consortium name="Tick Genome and Microbiome Consortium (TIGMIC)"/>
            <person name="Jia N."/>
            <person name="Wang J."/>
            <person name="Shi W."/>
            <person name="Du L."/>
            <person name="Sun Y."/>
            <person name="Zhan W."/>
            <person name="Jiang J.F."/>
            <person name="Wang Q."/>
            <person name="Zhang B."/>
            <person name="Ji P."/>
            <person name="Bell-Sakyi L."/>
            <person name="Cui X.M."/>
            <person name="Yuan T.T."/>
            <person name="Jiang B.G."/>
            <person name="Yang W.F."/>
            <person name="Lam T.T."/>
            <person name="Chang Q.C."/>
            <person name="Ding S.J."/>
            <person name="Wang X.J."/>
            <person name="Zhu J.G."/>
            <person name="Ruan X.D."/>
            <person name="Zhao L."/>
            <person name="Wei J.T."/>
            <person name="Ye R.Z."/>
            <person name="Que T.C."/>
            <person name="Du C.H."/>
            <person name="Zhou Y.H."/>
            <person name="Cheng J.X."/>
            <person name="Dai P.F."/>
            <person name="Guo W.B."/>
            <person name="Han X.H."/>
            <person name="Huang E.J."/>
            <person name="Li L.F."/>
            <person name="Wei W."/>
            <person name="Gao Y.C."/>
            <person name="Liu J.Z."/>
            <person name="Shao H.Z."/>
            <person name="Wang X."/>
            <person name="Wang C.C."/>
            <person name="Yang T.C."/>
            <person name="Huo Q.B."/>
            <person name="Li W."/>
            <person name="Chen H.Y."/>
            <person name="Chen S.E."/>
            <person name="Zhou L.G."/>
            <person name="Ni X.B."/>
            <person name="Tian J.H."/>
            <person name="Sheng Y."/>
            <person name="Liu T."/>
            <person name="Pan Y.S."/>
            <person name="Xia L.Y."/>
            <person name="Li J."/>
            <person name="Zhao F."/>
            <person name="Cao W.C."/>
        </authorList>
    </citation>
    <scope>NUCLEOTIDE SEQUENCE [LARGE SCALE GENOMIC DNA]</scope>
    <source>
        <strain evidence="1">Iper-2018</strain>
    </source>
</reference>